<accession>A0ABR3V9Q9</accession>
<comment type="caution">
    <text evidence="2">The sequence shown here is derived from an EMBL/GenBank/DDBJ whole genome shotgun (WGS) entry which is preliminary data.</text>
</comment>
<dbReference type="PANTHER" id="PTHR15837:SF5">
    <property type="entry name" value="NYN DOMAIN-CONTAINING PROTEIN"/>
    <property type="match status" value="1"/>
</dbReference>
<dbReference type="Gene3D" id="3.40.50.1010">
    <property type="entry name" value="5'-nuclease"/>
    <property type="match status" value="1"/>
</dbReference>
<proteinExistence type="predicted"/>
<reference evidence="2 3" key="1">
    <citation type="journal article" date="2024" name="Commun. Biol.">
        <title>Comparative genomic analysis of thermophilic fungi reveals convergent evolutionary adaptations and gene losses.</title>
        <authorList>
            <person name="Steindorff A.S."/>
            <person name="Aguilar-Pontes M.V."/>
            <person name="Robinson A.J."/>
            <person name="Andreopoulos B."/>
            <person name="LaButti K."/>
            <person name="Kuo A."/>
            <person name="Mondo S."/>
            <person name="Riley R."/>
            <person name="Otillar R."/>
            <person name="Haridas S."/>
            <person name="Lipzen A."/>
            <person name="Grimwood J."/>
            <person name="Schmutz J."/>
            <person name="Clum A."/>
            <person name="Reid I.D."/>
            <person name="Moisan M.C."/>
            <person name="Butler G."/>
            <person name="Nguyen T.T.M."/>
            <person name="Dewar K."/>
            <person name="Conant G."/>
            <person name="Drula E."/>
            <person name="Henrissat B."/>
            <person name="Hansel C."/>
            <person name="Singer S."/>
            <person name="Hutchinson M.I."/>
            <person name="de Vries R.P."/>
            <person name="Natvig D.O."/>
            <person name="Powell A.J."/>
            <person name="Tsang A."/>
            <person name="Grigoriev I.V."/>
        </authorList>
    </citation>
    <scope>NUCLEOTIDE SEQUENCE [LARGE SCALE GENOMIC DNA]</scope>
    <source>
        <strain evidence="2 3">ATCC 24622</strain>
    </source>
</reference>
<evidence type="ECO:0000313" key="2">
    <source>
        <dbReference type="EMBL" id="KAL1838459.1"/>
    </source>
</evidence>
<feature type="region of interest" description="Disordered" evidence="1">
    <location>
        <begin position="1"/>
        <end position="22"/>
    </location>
</feature>
<name>A0ABR3V9Q9_9PEZI</name>
<sequence length="379" mass="41848">MGNGSLALLPDGNASSRGMSLASGGAPSILQATLYAPLAPVDSHAVYGLDDETRRSLDLETPCSPDRSPTRKNVGASPSFQPAFRYREYEAQPFDDVKLYRAVGPHTQYGMTPHYMCSEEDKQKIIVIKMAGLFQMDAQLERTMPVARKPVHIFVDLSNIVIGFYDSLRKIHGIPTAQKMKAPPFSFQNLAMVLERGRRVGKKVVAGSLVNTYNRRWPAYMEEAKGLGYEMNILQRVPKAALSPARNKPRRGTHNGDGGEWTTSGAESSGGEDAACFPLRNGEQGVDEILHLKMLQSALDSEPGTVVLATGDAAEAEYSDGFKKNVERLLQSGWNVEIIGWAQCISSAWKDPGFVEKWGDRVRLIELDMFTEELFAVWF</sequence>
<protein>
    <recommendedName>
        <fullName evidence="4">NYN domain-containing protein</fullName>
    </recommendedName>
</protein>
<dbReference type="InterPro" id="IPR007681">
    <property type="entry name" value="Mog1"/>
</dbReference>
<keyword evidence="3" id="KW-1185">Reference proteome</keyword>
<evidence type="ECO:0008006" key="4">
    <source>
        <dbReference type="Google" id="ProtNLM"/>
    </source>
</evidence>
<organism evidence="2 3">
    <name type="scientific">Phialemonium thermophilum</name>
    <dbReference type="NCBI Taxonomy" id="223376"/>
    <lineage>
        <taxon>Eukaryota</taxon>
        <taxon>Fungi</taxon>
        <taxon>Dikarya</taxon>
        <taxon>Ascomycota</taxon>
        <taxon>Pezizomycotina</taxon>
        <taxon>Sordariomycetes</taxon>
        <taxon>Sordariomycetidae</taxon>
        <taxon>Cephalothecales</taxon>
        <taxon>Cephalothecaceae</taxon>
        <taxon>Phialemonium</taxon>
    </lineage>
</organism>
<evidence type="ECO:0000256" key="1">
    <source>
        <dbReference type="SAM" id="MobiDB-lite"/>
    </source>
</evidence>
<gene>
    <name evidence="2" type="ORF">VTK73DRAFT_4325</name>
</gene>
<dbReference type="PANTHER" id="PTHR15837">
    <property type="entry name" value="RAN GUANINE NUCLEOTIDE RELEASE FACTOR"/>
    <property type="match status" value="1"/>
</dbReference>
<feature type="region of interest" description="Disordered" evidence="1">
    <location>
        <begin position="56"/>
        <end position="78"/>
    </location>
</feature>
<dbReference type="CDD" id="cd18724">
    <property type="entry name" value="PIN_LabA-like"/>
    <property type="match status" value="1"/>
</dbReference>
<evidence type="ECO:0000313" key="3">
    <source>
        <dbReference type="Proteomes" id="UP001586593"/>
    </source>
</evidence>
<dbReference type="Proteomes" id="UP001586593">
    <property type="component" value="Unassembled WGS sequence"/>
</dbReference>
<dbReference type="EMBL" id="JAZHXJ010002472">
    <property type="protein sequence ID" value="KAL1838459.1"/>
    <property type="molecule type" value="Genomic_DNA"/>
</dbReference>
<feature type="region of interest" description="Disordered" evidence="1">
    <location>
        <begin position="240"/>
        <end position="277"/>
    </location>
</feature>